<dbReference type="GO" id="GO:0046872">
    <property type="term" value="F:metal ion binding"/>
    <property type="evidence" value="ECO:0007669"/>
    <property type="project" value="UniProtKB-KW"/>
</dbReference>
<evidence type="ECO:0000256" key="4">
    <source>
        <dbReference type="ARBA" id="ARBA00023004"/>
    </source>
</evidence>
<dbReference type="InterPro" id="IPR044861">
    <property type="entry name" value="IPNS-like_FE2OG_OXY"/>
</dbReference>
<dbReference type="EMBL" id="OZ075127">
    <property type="protein sequence ID" value="CAL4950273.1"/>
    <property type="molecule type" value="Genomic_DNA"/>
</dbReference>
<accession>A0ABC8YYB4</accession>
<dbReference type="InterPro" id="IPR027443">
    <property type="entry name" value="IPNS-like_sf"/>
</dbReference>
<name>A0ABC8YYB4_9POAL</name>
<dbReference type="Pfam" id="PF03171">
    <property type="entry name" value="2OG-FeII_Oxy"/>
    <property type="match status" value="1"/>
</dbReference>
<evidence type="ECO:0000256" key="1">
    <source>
        <dbReference type="ARBA" id="ARBA00008056"/>
    </source>
</evidence>
<dbReference type="FunFam" id="2.60.120.330:FF:000079">
    <property type="entry name" value="Protein SRG1"/>
    <property type="match status" value="1"/>
</dbReference>
<gene>
    <name evidence="7" type="ORF">URODEC1_LOCUS38279</name>
</gene>
<dbReference type="PANTHER" id="PTHR47991">
    <property type="entry name" value="OXOGLUTARATE/IRON-DEPENDENT DIOXYGENASE"/>
    <property type="match status" value="1"/>
</dbReference>
<feature type="domain" description="Fe2OG dioxygenase" evidence="6">
    <location>
        <begin position="204"/>
        <end position="305"/>
    </location>
</feature>
<keyword evidence="8" id="KW-1185">Reference proteome</keyword>
<proteinExistence type="inferred from homology"/>
<dbReference type="Proteomes" id="UP001497457">
    <property type="component" value="Chromosome 17b"/>
</dbReference>
<evidence type="ECO:0000313" key="8">
    <source>
        <dbReference type="Proteomes" id="UP001497457"/>
    </source>
</evidence>
<dbReference type="SUPFAM" id="SSF51197">
    <property type="entry name" value="Clavaminate synthase-like"/>
    <property type="match status" value="1"/>
</dbReference>
<evidence type="ECO:0000313" key="7">
    <source>
        <dbReference type="EMBL" id="CAL4950273.1"/>
    </source>
</evidence>
<dbReference type="InterPro" id="IPR050295">
    <property type="entry name" value="Plant_2OG-oxidoreductases"/>
</dbReference>
<dbReference type="InterPro" id="IPR005123">
    <property type="entry name" value="Oxoglu/Fe-dep_dioxygenase_dom"/>
</dbReference>
<dbReference type="GO" id="GO:0016491">
    <property type="term" value="F:oxidoreductase activity"/>
    <property type="evidence" value="ECO:0007669"/>
    <property type="project" value="UniProtKB-KW"/>
</dbReference>
<keyword evidence="4 5" id="KW-0408">Iron</keyword>
<comment type="similarity">
    <text evidence="1 5">Belongs to the iron/ascorbate-dependent oxidoreductase family.</text>
</comment>
<keyword evidence="3 5" id="KW-0560">Oxidoreductase</keyword>
<dbReference type="InterPro" id="IPR026992">
    <property type="entry name" value="DIOX_N"/>
</dbReference>
<evidence type="ECO:0000256" key="5">
    <source>
        <dbReference type="RuleBase" id="RU003682"/>
    </source>
</evidence>
<protein>
    <recommendedName>
        <fullName evidence="6">Fe2OG dioxygenase domain-containing protein</fullName>
    </recommendedName>
</protein>
<reference evidence="7" key="1">
    <citation type="submission" date="2024-10" db="EMBL/GenBank/DDBJ databases">
        <authorList>
            <person name="Ryan C."/>
        </authorList>
    </citation>
    <scope>NUCLEOTIDE SEQUENCE [LARGE SCALE GENOMIC DNA]</scope>
</reference>
<evidence type="ECO:0000259" key="6">
    <source>
        <dbReference type="PROSITE" id="PS51471"/>
    </source>
</evidence>
<dbReference type="PROSITE" id="PS51471">
    <property type="entry name" value="FE2OG_OXY"/>
    <property type="match status" value="1"/>
</dbReference>
<keyword evidence="2 5" id="KW-0479">Metal-binding</keyword>
<evidence type="ECO:0000256" key="2">
    <source>
        <dbReference type="ARBA" id="ARBA00022723"/>
    </source>
</evidence>
<evidence type="ECO:0000256" key="3">
    <source>
        <dbReference type="ARBA" id="ARBA00023002"/>
    </source>
</evidence>
<dbReference type="Gene3D" id="2.60.120.330">
    <property type="entry name" value="B-lactam Antibiotic, Isopenicillin N Synthase, Chain"/>
    <property type="match status" value="1"/>
</dbReference>
<sequence>MAHPKTGGYLPVPNVQALAQTWNGSGELVPDRYVRTEEAAAAEVVAGCELPVVDLGRLLDPRLSKEELANLGHACQHWGYFQLINHGVPKEVIQDVRRDIAEFFRLPLEAKKACAQLPDDIQGYGQGFVFSETQKLDWADMIYLKLRPVESRSMRFRPAQPPSLRGSVDRFSAAAAEVTASLLRFMAAEMGVEPERLMEKFGAQPQTMKVTYYPPCRLAGDVLGLSPHTDACALTLLLHVNDVPGLQIRRDDGKWHAVEPLEGAFVVNVGDTLQMLSNGKYKSVEHRVAVHPDEERISAAMFHQLLPNTTVGPLPELVKGSGGRARYRTVDYADFMKHFFSSRHDKGVRHLDHYMI</sequence>
<dbReference type="AlphaFoldDB" id="A0ABC8YYB4"/>
<organism evidence="7 8">
    <name type="scientific">Urochloa decumbens</name>
    <dbReference type="NCBI Taxonomy" id="240449"/>
    <lineage>
        <taxon>Eukaryota</taxon>
        <taxon>Viridiplantae</taxon>
        <taxon>Streptophyta</taxon>
        <taxon>Embryophyta</taxon>
        <taxon>Tracheophyta</taxon>
        <taxon>Spermatophyta</taxon>
        <taxon>Magnoliopsida</taxon>
        <taxon>Liliopsida</taxon>
        <taxon>Poales</taxon>
        <taxon>Poaceae</taxon>
        <taxon>PACMAD clade</taxon>
        <taxon>Panicoideae</taxon>
        <taxon>Panicodae</taxon>
        <taxon>Paniceae</taxon>
        <taxon>Melinidinae</taxon>
        <taxon>Urochloa</taxon>
    </lineage>
</organism>
<dbReference type="Pfam" id="PF14226">
    <property type="entry name" value="DIOX_N"/>
    <property type="match status" value="1"/>
</dbReference>
<feature type="non-terminal residue" evidence="7">
    <location>
        <position position="356"/>
    </location>
</feature>